<evidence type="ECO:0000256" key="5">
    <source>
        <dbReference type="ARBA" id="ARBA00022837"/>
    </source>
</evidence>
<evidence type="ECO:0000256" key="6">
    <source>
        <dbReference type="ARBA" id="ARBA00022989"/>
    </source>
</evidence>
<feature type="transmembrane region" description="Helical" evidence="9">
    <location>
        <begin position="680"/>
        <end position="703"/>
    </location>
</feature>
<feature type="transmembrane region" description="Helical" evidence="9">
    <location>
        <begin position="1042"/>
        <end position="1061"/>
    </location>
</feature>
<dbReference type="GO" id="GO:0005886">
    <property type="term" value="C:plasma membrane"/>
    <property type="evidence" value="ECO:0007669"/>
    <property type="project" value="UniProtKB-SubCell"/>
</dbReference>
<feature type="domain" description="EF-hand" evidence="10">
    <location>
        <begin position="138"/>
        <end position="173"/>
    </location>
</feature>
<keyword evidence="5" id="KW-0106">Calcium</keyword>
<comment type="similarity">
    <text evidence="2 9">Belongs to the anoctamin family.</text>
</comment>
<feature type="domain" description="EF-hand" evidence="10">
    <location>
        <begin position="102"/>
        <end position="137"/>
    </location>
</feature>
<dbReference type="EMBL" id="UFQT01001307">
    <property type="protein sequence ID" value="SSX29925.1"/>
    <property type="molecule type" value="Genomic_DNA"/>
</dbReference>
<dbReference type="InterPro" id="IPR018247">
    <property type="entry name" value="EF_Hand_1_Ca_BS"/>
</dbReference>
<dbReference type="PANTHER" id="PTHR12308:SF83">
    <property type="entry name" value="ANOCTAMIN"/>
    <property type="match status" value="1"/>
</dbReference>
<dbReference type="CDD" id="cd00051">
    <property type="entry name" value="EFh"/>
    <property type="match status" value="1"/>
</dbReference>
<keyword evidence="3" id="KW-1003">Cell membrane</keyword>
<evidence type="ECO:0000256" key="4">
    <source>
        <dbReference type="ARBA" id="ARBA00022692"/>
    </source>
</evidence>
<dbReference type="AlphaFoldDB" id="A0A336KZL7"/>
<evidence type="ECO:0000259" key="10">
    <source>
        <dbReference type="PROSITE" id="PS50222"/>
    </source>
</evidence>
<dbReference type="Pfam" id="PF13499">
    <property type="entry name" value="EF-hand_7"/>
    <property type="match status" value="1"/>
</dbReference>
<dbReference type="SUPFAM" id="SSF47473">
    <property type="entry name" value="EF-hand"/>
    <property type="match status" value="1"/>
</dbReference>
<evidence type="ECO:0000256" key="1">
    <source>
        <dbReference type="ARBA" id="ARBA00004651"/>
    </source>
</evidence>
<feature type="transmembrane region" description="Helical" evidence="9">
    <location>
        <begin position="724"/>
        <end position="746"/>
    </location>
</feature>
<reference evidence="12" key="2">
    <citation type="submission" date="2018-07" db="EMBL/GenBank/DDBJ databases">
        <authorList>
            <person name="Quirk P.G."/>
            <person name="Krulwich T.A."/>
        </authorList>
    </citation>
    <scope>NUCLEOTIDE SEQUENCE</scope>
</reference>
<proteinExistence type="inferred from homology"/>
<dbReference type="GO" id="GO:0005509">
    <property type="term" value="F:calcium ion binding"/>
    <property type="evidence" value="ECO:0007669"/>
    <property type="project" value="InterPro"/>
</dbReference>
<evidence type="ECO:0000256" key="2">
    <source>
        <dbReference type="ARBA" id="ARBA00009671"/>
    </source>
</evidence>
<evidence type="ECO:0000256" key="9">
    <source>
        <dbReference type="RuleBase" id="RU280814"/>
    </source>
</evidence>
<organism evidence="11">
    <name type="scientific">Culicoides sonorensis</name>
    <name type="common">Biting midge</name>
    <dbReference type="NCBI Taxonomy" id="179676"/>
    <lineage>
        <taxon>Eukaryota</taxon>
        <taxon>Metazoa</taxon>
        <taxon>Ecdysozoa</taxon>
        <taxon>Arthropoda</taxon>
        <taxon>Hexapoda</taxon>
        <taxon>Insecta</taxon>
        <taxon>Pterygota</taxon>
        <taxon>Neoptera</taxon>
        <taxon>Endopterygota</taxon>
        <taxon>Diptera</taxon>
        <taxon>Nematocera</taxon>
        <taxon>Chironomoidea</taxon>
        <taxon>Ceratopogonidae</taxon>
        <taxon>Ceratopogoninae</taxon>
        <taxon>Culicoides</taxon>
        <taxon>Monoculicoides</taxon>
    </lineage>
</organism>
<keyword evidence="4 9" id="KW-0812">Transmembrane</keyword>
<evidence type="ECO:0000256" key="8">
    <source>
        <dbReference type="ARBA" id="ARBA00023180"/>
    </source>
</evidence>
<dbReference type="EMBL" id="UFQS01001307">
    <property type="protein sequence ID" value="SSX10237.1"/>
    <property type="molecule type" value="Genomic_DNA"/>
</dbReference>
<evidence type="ECO:0000256" key="3">
    <source>
        <dbReference type="ARBA" id="ARBA00022475"/>
    </source>
</evidence>
<dbReference type="SMART" id="SM00054">
    <property type="entry name" value="EFh"/>
    <property type="match status" value="3"/>
</dbReference>
<sequence length="1109" mass="129625">MKVMHKQPLMRHYNRRIPLKMANRPTSAMSRQEGEMINRANRAVQSGQITDPIEKLRQLCLARGAGGILGLGRCFRRMDDDGNKQLNLEEFIKGLQDSGLPVNQEEGAEMFSRFDKDGSGGIDMTEFLVAIRPNMSQSRVKIVEQAFKKLDKTGDGFLTLDDLKNVYSVRSHPKYQSGEMTEEQILHKFLGNFEEGGIVDGKVTHEEFMNYYSAISASIDNDAYFDLMMRQSYKLFHSCINAKRLVSTQHPMYQEFCISIEPEMAKYRQKSCQICEEPNCDGNIQHTFMDGHRQVDFVLVYPKNNLNEKHRQKREMFCQNLELEGLELEYDSSHATQQFIKIHVPQNVLIRYCEILKFRMPIREKYLSEVNRKPKNGQGLWNKITDFVSSPFKCVELQSQLKPGSEFKVYHEFERNKEFLFDMYNRNFFSQSVRISIASYILERTRFTGILDVSNLSRNVVGIEKLLQDKVFRGAFPLHDGDLSEQKSKRYLLLDEWASVKHWMRHQPLDEIKEYFGAQIALYFAWIGYYSQMLIVPSIFGIICVLYGLSTIFSNQISKEICSTNNTIVVCPECDEQCDYWHLNETCLYSRLKNTFDNQMTVIFAIFMSIWATIYLEMWKRYSTRLVHNWGLSNYARRKEHPRPQYLSKLKNTKQVEVNVDTLMKEPKLNYWSTRFPRYVLSYTTIILLIALSFIAIGSIIVFRMATIKAQHFYDKKHSMTYQTLLLPITTAIIDLVIITMLNYAYKYLAVILTNLELKRTQIEYDESVSIKIYLFQFVNYYSSMFYISFIKGKLVGYPAKYNRIFGLRQEECNPGGCLTELCIELAVFMIGKQIINAVMENFVPFARKTYNKILVASQKSNKRFSVQTPTLTHTQWEEDNSLLKWESQFIYKEYLELVIQFGFVMLFIVAFPLAPLLALLNNVLEMRLDAKKYLLHFRRPVPRRVEDIGHWNNILQMICRLSVITNAILIAFSSDFIPQIVYESFYRNKGSYLNFTYSEFDVKDFQEGAAPLTTKFGDLQTCYYESFRNGPHTLSKYKKSLIYWQILAVRVIFVVLYQNLVSSVRLLIDWLIPKVPDDVKKDEKWGENLIGTIIMNQGLEMIDLGNNN</sequence>
<dbReference type="InterPro" id="IPR011992">
    <property type="entry name" value="EF-hand-dom_pair"/>
</dbReference>
<dbReference type="PROSITE" id="PS00018">
    <property type="entry name" value="EF_HAND_1"/>
    <property type="match status" value="1"/>
</dbReference>
<comment type="caution">
    <text evidence="9">Lacks conserved residue(s) required for the propagation of feature annotation.</text>
</comment>
<evidence type="ECO:0000313" key="11">
    <source>
        <dbReference type="EMBL" id="SSX10237.1"/>
    </source>
</evidence>
<dbReference type="PANTHER" id="PTHR12308">
    <property type="entry name" value="ANOCTAMIN"/>
    <property type="match status" value="1"/>
</dbReference>
<keyword evidence="6 9" id="KW-1133">Transmembrane helix</keyword>
<dbReference type="InterPro" id="IPR007632">
    <property type="entry name" value="Anoctamin"/>
</dbReference>
<keyword evidence="8" id="KW-0325">Glycoprotein</keyword>
<feature type="transmembrane region" description="Helical" evidence="9">
    <location>
        <begin position="600"/>
        <end position="616"/>
    </location>
</feature>
<dbReference type="GO" id="GO:0005254">
    <property type="term" value="F:chloride channel activity"/>
    <property type="evidence" value="ECO:0007669"/>
    <property type="project" value="TreeGrafter"/>
</dbReference>
<protein>
    <recommendedName>
        <fullName evidence="9">Anoctamin</fullName>
    </recommendedName>
</protein>
<gene>
    <name evidence="11" type="primary">CSON001885</name>
</gene>
<dbReference type="Gene3D" id="1.10.238.10">
    <property type="entry name" value="EF-hand"/>
    <property type="match status" value="2"/>
</dbReference>
<comment type="subcellular location">
    <subcellularLocation>
        <location evidence="1">Cell membrane</location>
        <topology evidence="1">Multi-pass membrane protein</topology>
    </subcellularLocation>
    <subcellularLocation>
        <location evidence="9">Membrane</location>
        <topology evidence="9">Multi-pass membrane protein</topology>
    </subcellularLocation>
</comment>
<feature type="domain" description="EF-hand" evidence="10">
    <location>
        <begin position="66"/>
        <end position="101"/>
    </location>
</feature>
<evidence type="ECO:0000256" key="7">
    <source>
        <dbReference type="ARBA" id="ARBA00023136"/>
    </source>
</evidence>
<dbReference type="InterPro" id="IPR049452">
    <property type="entry name" value="Anoctamin_TM"/>
</dbReference>
<feature type="transmembrane region" description="Helical" evidence="9">
    <location>
        <begin position="523"/>
        <end position="549"/>
    </location>
</feature>
<dbReference type="InterPro" id="IPR002048">
    <property type="entry name" value="EF_hand_dom"/>
</dbReference>
<dbReference type="Pfam" id="PF16178">
    <property type="entry name" value="Anoct_dimer"/>
    <property type="match status" value="1"/>
</dbReference>
<dbReference type="Pfam" id="PF13202">
    <property type="entry name" value="EF-hand_5"/>
    <property type="match status" value="1"/>
</dbReference>
<dbReference type="VEuPathDB" id="VectorBase:CSON001885"/>
<accession>A0A336KZL7</accession>
<dbReference type="GO" id="GO:0046983">
    <property type="term" value="F:protein dimerization activity"/>
    <property type="evidence" value="ECO:0007669"/>
    <property type="project" value="InterPro"/>
</dbReference>
<evidence type="ECO:0000313" key="12">
    <source>
        <dbReference type="EMBL" id="SSX29925.1"/>
    </source>
</evidence>
<reference evidence="11" key="1">
    <citation type="submission" date="2018-04" db="EMBL/GenBank/DDBJ databases">
        <authorList>
            <person name="Go L.Y."/>
            <person name="Mitchell J.A."/>
        </authorList>
    </citation>
    <scope>NUCLEOTIDE SEQUENCE</scope>
    <source>
        <tissue evidence="11">Whole organism</tissue>
    </source>
</reference>
<feature type="transmembrane region" description="Helical" evidence="9">
    <location>
        <begin position="898"/>
        <end position="925"/>
    </location>
</feature>
<dbReference type="InterPro" id="IPR032394">
    <property type="entry name" value="Anoct_dimer"/>
</dbReference>
<dbReference type="Pfam" id="PF04547">
    <property type="entry name" value="Anoctamin"/>
    <property type="match status" value="1"/>
</dbReference>
<keyword evidence="7 9" id="KW-0472">Membrane</keyword>
<dbReference type="PROSITE" id="PS50222">
    <property type="entry name" value="EF_HAND_2"/>
    <property type="match status" value="3"/>
</dbReference>
<name>A0A336KZL7_CULSO</name>